<name>A0ABR0B2F0_9CRUS</name>
<feature type="region of interest" description="Disordered" evidence="1">
    <location>
        <begin position="1"/>
        <end position="23"/>
    </location>
</feature>
<sequence>MEPTIETIQRNGTEVSFDGRGKDQRQLNNLKMLQSHDGTRFVSQCHMTLLRSIGAKEDKSDCAIGVVGETLAAAVDDTTFKEEEEEEKKIK</sequence>
<feature type="compositionally biased region" description="Polar residues" evidence="1">
    <location>
        <begin position="1"/>
        <end position="14"/>
    </location>
</feature>
<accession>A0ABR0B2F0</accession>
<gene>
    <name evidence="2" type="ORF">OUZ56_027942</name>
</gene>
<evidence type="ECO:0000313" key="2">
    <source>
        <dbReference type="EMBL" id="KAK4035861.1"/>
    </source>
</evidence>
<comment type="caution">
    <text evidence="2">The sequence shown here is derived from an EMBL/GenBank/DDBJ whole genome shotgun (WGS) entry which is preliminary data.</text>
</comment>
<proteinExistence type="predicted"/>
<organism evidence="2 3">
    <name type="scientific">Daphnia magna</name>
    <dbReference type="NCBI Taxonomy" id="35525"/>
    <lineage>
        <taxon>Eukaryota</taxon>
        <taxon>Metazoa</taxon>
        <taxon>Ecdysozoa</taxon>
        <taxon>Arthropoda</taxon>
        <taxon>Crustacea</taxon>
        <taxon>Branchiopoda</taxon>
        <taxon>Diplostraca</taxon>
        <taxon>Cladocera</taxon>
        <taxon>Anomopoda</taxon>
        <taxon>Daphniidae</taxon>
        <taxon>Daphnia</taxon>
    </lineage>
</organism>
<keyword evidence="3" id="KW-1185">Reference proteome</keyword>
<protein>
    <submittedName>
        <fullName evidence="2">Uncharacterized protein</fullName>
    </submittedName>
</protein>
<dbReference type="Proteomes" id="UP001234178">
    <property type="component" value="Unassembled WGS sequence"/>
</dbReference>
<evidence type="ECO:0000313" key="3">
    <source>
        <dbReference type="Proteomes" id="UP001234178"/>
    </source>
</evidence>
<reference evidence="2 3" key="1">
    <citation type="journal article" date="2023" name="Nucleic Acids Res.">
        <title>The hologenome of Daphnia magna reveals possible DNA methylation and microbiome-mediated evolution of the host genome.</title>
        <authorList>
            <person name="Chaturvedi A."/>
            <person name="Li X."/>
            <person name="Dhandapani V."/>
            <person name="Marshall H."/>
            <person name="Kissane S."/>
            <person name="Cuenca-Cambronero M."/>
            <person name="Asole G."/>
            <person name="Calvet F."/>
            <person name="Ruiz-Romero M."/>
            <person name="Marangio P."/>
            <person name="Guigo R."/>
            <person name="Rago D."/>
            <person name="Mirbahai L."/>
            <person name="Eastwood N."/>
            <person name="Colbourne J.K."/>
            <person name="Zhou J."/>
            <person name="Mallon E."/>
            <person name="Orsini L."/>
        </authorList>
    </citation>
    <scope>NUCLEOTIDE SEQUENCE [LARGE SCALE GENOMIC DNA]</scope>
    <source>
        <strain evidence="2">LRV0_1</strain>
    </source>
</reference>
<dbReference type="EMBL" id="JAOYFB010000040">
    <property type="protein sequence ID" value="KAK4035861.1"/>
    <property type="molecule type" value="Genomic_DNA"/>
</dbReference>
<evidence type="ECO:0000256" key="1">
    <source>
        <dbReference type="SAM" id="MobiDB-lite"/>
    </source>
</evidence>